<dbReference type="InterPro" id="IPR029016">
    <property type="entry name" value="GAF-like_dom_sf"/>
</dbReference>
<dbReference type="eggNOG" id="COG1414">
    <property type="taxonomic scope" value="Bacteria"/>
</dbReference>
<dbReference type="Pfam" id="PF09339">
    <property type="entry name" value="HTH_IclR"/>
    <property type="match status" value="1"/>
</dbReference>
<dbReference type="Gene3D" id="1.10.10.10">
    <property type="entry name" value="Winged helix-like DNA-binding domain superfamily/Winged helix DNA-binding domain"/>
    <property type="match status" value="1"/>
</dbReference>
<dbReference type="PANTHER" id="PTHR30136:SF34">
    <property type="entry name" value="TRANSCRIPTIONAL REGULATOR"/>
    <property type="match status" value="1"/>
</dbReference>
<feature type="domain" description="HTH iclR-type" evidence="4">
    <location>
        <begin position="79"/>
        <end position="139"/>
    </location>
</feature>
<evidence type="ECO:0000259" key="4">
    <source>
        <dbReference type="PROSITE" id="PS51077"/>
    </source>
</evidence>
<dbReference type="Pfam" id="PF01614">
    <property type="entry name" value="IclR_C"/>
    <property type="match status" value="1"/>
</dbReference>
<dbReference type="InterPro" id="IPR050707">
    <property type="entry name" value="HTH_MetabolicPath_Reg"/>
</dbReference>
<dbReference type="PANTHER" id="PTHR30136">
    <property type="entry name" value="HELIX-TURN-HELIX TRANSCRIPTIONAL REGULATOR, ICLR FAMILY"/>
    <property type="match status" value="1"/>
</dbReference>
<evidence type="ECO:0000256" key="1">
    <source>
        <dbReference type="ARBA" id="ARBA00023015"/>
    </source>
</evidence>
<dbReference type="KEGG" id="rme:Rmet_2586"/>
<evidence type="ECO:0000313" key="7">
    <source>
        <dbReference type="Proteomes" id="UP000002429"/>
    </source>
</evidence>
<proteinExistence type="predicted"/>
<keyword evidence="3" id="KW-0804">Transcription</keyword>
<dbReference type="GO" id="GO:0045892">
    <property type="term" value="P:negative regulation of DNA-templated transcription"/>
    <property type="evidence" value="ECO:0007669"/>
    <property type="project" value="TreeGrafter"/>
</dbReference>
<name>Q1LK63_CUPMC</name>
<dbReference type="GO" id="GO:0003700">
    <property type="term" value="F:DNA-binding transcription factor activity"/>
    <property type="evidence" value="ECO:0007669"/>
    <property type="project" value="TreeGrafter"/>
</dbReference>
<protein>
    <submittedName>
        <fullName evidence="6">Transcriptional regulator, IclR-family</fullName>
    </submittedName>
</protein>
<keyword evidence="1" id="KW-0805">Transcription regulation</keyword>
<evidence type="ECO:0000256" key="3">
    <source>
        <dbReference type="ARBA" id="ARBA00023163"/>
    </source>
</evidence>
<accession>Q1LK63</accession>
<dbReference type="SUPFAM" id="SSF46785">
    <property type="entry name" value="Winged helix' DNA-binding domain"/>
    <property type="match status" value="1"/>
</dbReference>
<dbReference type="InterPro" id="IPR036388">
    <property type="entry name" value="WH-like_DNA-bd_sf"/>
</dbReference>
<keyword evidence="7" id="KW-1185">Reference proteome</keyword>
<organism evidence="6 7">
    <name type="scientific">Cupriavidus metallidurans (strain ATCC 43123 / DSM 2839 / NBRC 102507 / CH34)</name>
    <name type="common">Ralstonia metallidurans</name>
    <dbReference type="NCBI Taxonomy" id="266264"/>
    <lineage>
        <taxon>Bacteria</taxon>
        <taxon>Pseudomonadati</taxon>
        <taxon>Pseudomonadota</taxon>
        <taxon>Betaproteobacteria</taxon>
        <taxon>Burkholderiales</taxon>
        <taxon>Burkholderiaceae</taxon>
        <taxon>Cupriavidus</taxon>
    </lineage>
</organism>
<keyword evidence="2" id="KW-0238">DNA-binding</keyword>
<dbReference type="STRING" id="266264.Rmet_2586"/>
<feature type="domain" description="IclR-ED" evidence="5">
    <location>
        <begin position="140"/>
        <end position="324"/>
    </location>
</feature>
<dbReference type="InterPro" id="IPR014757">
    <property type="entry name" value="Tscrpt_reg_IclR_C"/>
</dbReference>
<dbReference type="Proteomes" id="UP000002429">
    <property type="component" value="Chromosome"/>
</dbReference>
<dbReference type="Gene3D" id="3.30.450.40">
    <property type="match status" value="1"/>
</dbReference>
<dbReference type="SMART" id="SM00346">
    <property type="entry name" value="HTH_ICLR"/>
    <property type="match status" value="1"/>
</dbReference>
<dbReference type="AlphaFoldDB" id="Q1LK63"/>
<dbReference type="PROSITE" id="PS51078">
    <property type="entry name" value="ICLR_ED"/>
    <property type="match status" value="1"/>
</dbReference>
<evidence type="ECO:0000313" key="6">
    <source>
        <dbReference type="EMBL" id="ABF09463.1"/>
    </source>
</evidence>
<dbReference type="GO" id="GO:0003677">
    <property type="term" value="F:DNA binding"/>
    <property type="evidence" value="ECO:0007669"/>
    <property type="project" value="UniProtKB-KW"/>
</dbReference>
<evidence type="ECO:0000259" key="5">
    <source>
        <dbReference type="PROSITE" id="PS51078"/>
    </source>
</evidence>
<dbReference type="HOGENOM" id="CLU_062618_0_1_4"/>
<evidence type="ECO:0000256" key="2">
    <source>
        <dbReference type="ARBA" id="ARBA00023125"/>
    </source>
</evidence>
<gene>
    <name evidence="6" type="ordered locus">Rmet_2586</name>
</gene>
<sequence length="325" mass="35711">MITFIAVSWFFWFFLAFPDCPAIVVFAEPRFANICSENAYHTDRQPGRKPGLTLGYLSLISTPMPDDHAPEIPKKEELLDSLTKGLALLRLYASGVERLTMQEVADELDVTRAAARRLLLTLAHNGYLAQEGRQFALTPKVMDLGYAYFASMNLPQLARPYLQALCAEVGESCSVGMLDQESVVLVAREEPSQLLRVDMAIGRRMPAYAHSLGRVLLAGLDAEALDAYLAQAELRQLTPFTISSRPALARKLEAVRADGFCTLISELADGFAGISVPLHDQTGKTAAGLGLSMVLGSRDQAYLEKHYLPPLRRTAAQIESILKAR</sequence>
<dbReference type="InterPro" id="IPR036390">
    <property type="entry name" value="WH_DNA-bd_sf"/>
</dbReference>
<dbReference type="InterPro" id="IPR005471">
    <property type="entry name" value="Tscrpt_reg_IclR_N"/>
</dbReference>
<dbReference type="EMBL" id="CP000352">
    <property type="protein sequence ID" value="ABF09463.1"/>
    <property type="molecule type" value="Genomic_DNA"/>
</dbReference>
<dbReference type="SUPFAM" id="SSF55781">
    <property type="entry name" value="GAF domain-like"/>
    <property type="match status" value="1"/>
</dbReference>
<reference evidence="7" key="1">
    <citation type="journal article" date="2010" name="PLoS ONE">
        <title>The complete genome sequence of Cupriavidus metallidurans strain CH34, a master survivalist in harsh and anthropogenic environments.</title>
        <authorList>
            <person name="Janssen P.J."/>
            <person name="Van Houdt R."/>
            <person name="Moors H."/>
            <person name="Monsieurs P."/>
            <person name="Morin N."/>
            <person name="Michaux A."/>
            <person name="Benotmane M.A."/>
            <person name="Leys N."/>
            <person name="Vallaeys T."/>
            <person name="Lapidus A."/>
            <person name="Monchy S."/>
            <person name="Medigue C."/>
            <person name="Taghavi S."/>
            <person name="McCorkle S."/>
            <person name="Dunn J."/>
            <person name="van der Lelie D."/>
            <person name="Mergeay M."/>
        </authorList>
    </citation>
    <scope>NUCLEOTIDE SEQUENCE [LARGE SCALE GENOMIC DNA]</scope>
    <source>
        <strain evidence="7">ATCC 43123 / DSM 2839 / NBRC 102507 / CH34</strain>
    </source>
</reference>
<dbReference type="PROSITE" id="PS51077">
    <property type="entry name" value="HTH_ICLR"/>
    <property type="match status" value="1"/>
</dbReference>